<gene>
    <name evidence="1" type="ORF">DIT68_07225</name>
</gene>
<protein>
    <submittedName>
        <fullName evidence="1">Uncharacterized protein</fullName>
    </submittedName>
</protein>
<name>A0A2U2XDM4_9FLAO</name>
<proteinExistence type="predicted"/>
<sequence length="60" mass="6699">MVTKYNKIEKGSLNAKVKIVTINYIGPQNSALAYEMLESLKSEKNILGILTIKEICLKIS</sequence>
<organism evidence="1 2">
    <name type="scientific">Brumimicrobium oceani</name>
    <dbReference type="NCBI Taxonomy" id="2100725"/>
    <lineage>
        <taxon>Bacteria</taxon>
        <taxon>Pseudomonadati</taxon>
        <taxon>Bacteroidota</taxon>
        <taxon>Flavobacteriia</taxon>
        <taxon>Flavobacteriales</taxon>
        <taxon>Crocinitomicaceae</taxon>
        <taxon>Brumimicrobium</taxon>
    </lineage>
</organism>
<evidence type="ECO:0000313" key="2">
    <source>
        <dbReference type="Proteomes" id="UP000245370"/>
    </source>
</evidence>
<dbReference type="Proteomes" id="UP000245370">
    <property type="component" value="Unassembled WGS sequence"/>
</dbReference>
<reference evidence="1 2" key="1">
    <citation type="submission" date="2018-05" db="EMBL/GenBank/DDBJ databases">
        <title>Brumimicrobium oceani sp. nov., isolated from coastal sediment.</title>
        <authorList>
            <person name="Kou Y."/>
        </authorList>
    </citation>
    <scope>NUCLEOTIDE SEQUENCE [LARGE SCALE GENOMIC DNA]</scope>
    <source>
        <strain evidence="1 2">C305</strain>
    </source>
</reference>
<accession>A0A2U2XDM4</accession>
<evidence type="ECO:0000313" key="1">
    <source>
        <dbReference type="EMBL" id="PWH85878.1"/>
    </source>
</evidence>
<dbReference type="EMBL" id="QFRJ01000004">
    <property type="protein sequence ID" value="PWH85878.1"/>
    <property type="molecule type" value="Genomic_DNA"/>
</dbReference>
<reference evidence="1 2" key="2">
    <citation type="submission" date="2018-05" db="EMBL/GenBank/DDBJ databases">
        <authorList>
            <person name="Lanie J.A."/>
            <person name="Ng W.-L."/>
            <person name="Kazmierczak K.M."/>
            <person name="Andrzejewski T.M."/>
            <person name="Davidsen T.M."/>
            <person name="Wayne K.J."/>
            <person name="Tettelin H."/>
            <person name="Glass J.I."/>
            <person name="Rusch D."/>
            <person name="Podicherti R."/>
            <person name="Tsui H.-C.T."/>
            <person name="Winkler M.E."/>
        </authorList>
    </citation>
    <scope>NUCLEOTIDE SEQUENCE [LARGE SCALE GENOMIC DNA]</scope>
    <source>
        <strain evidence="1 2">C305</strain>
    </source>
</reference>
<dbReference type="AlphaFoldDB" id="A0A2U2XDM4"/>
<keyword evidence="2" id="KW-1185">Reference proteome</keyword>
<comment type="caution">
    <text evidence="1">The sequence shown here is derived from an EMBL/GenBank/DDBJ whole genome shotgun (WGS) entry which is preliminary data.</text>
</comment>